<keyword evidence="1" id="KW-1133">Transmembrane helix</keyword>
<dbReference type="InterPro" id="IPR019734">
    <property type="entry name" value="TPR_rpt"/>
</dbReference>
<keyword evidence="1" id="KW-0472">Membrane</keyword>
<sequence>MKNTFESRNYIIAILTIASLVFLLFNDSQLGQVLSSLIGSFFLYLINIIYQHHIQSEYKKKKSNLFNKFNKKKLINLYKLHPHSTIEKIKNLYRKAEEYEINEQYNQALHFLEQALKHNSDPKFIKSQLPLLYTEGKIKEVIELSIQRKFSSKEERIENLGFLAICYKKIKCYEKSKECLTKISEYYTDDQNEKIICLIDLLECHLSLEEKEEEYKLLEKINELIVRKKYYSGIFYLLNTYISYYLVKEDPIYLLKHLSISASLLNGLNKIDLDLSGSAAIISIYQFLEQSANALAKHRNQSYSIVDEDINIDEILKYVNKNPEKHENNLLLKSIIESFKIQAERYLDSMEI</sequence>
<dbReference type="EMBL" id="JAMQPV010000005">
    <property type="protein sequence ID" value="MCW7463998.1"/>
    <property type="molecule type" value="Genomic_DNA"/>
</dbReference>
<gene>
    <name evidence="2" type="ORF">ND812_17985</name>
</gene>
<proteinExistence type="predicted"/>
<feature type="transmembrane region" description="Helical" evidence="1">
    <location>
        <begin position="230"/>
        <end position="247"/>
    </location>
</feature>
<organism evidence="2 3">
    <name type="scientific">Leptospira limi</name>
    <dbReference type="NCBI Taxonomy" id="2950023"/>
    <lineage>
        <taxon>Bacteria</taxon>
        <taxon>Pseudomonadati</taxon>
        <taxon>Spirochaetota</taxon>
        <taxon>Spirochaetia</taxon>
        <taxon>Leptospirales</taxon>
        <taxon>Leptospiraceae</taxon>
        <taxon>Leptospira</taxon>
    </lineage>
</organism>
<comment type="caution">
    <text evidence="2">The sequence shown here is derived from an EMBL/GenBank/DDBJ whole genome shotgun (WGS) entry which is preliminary data.</text>
</comment>
<evidence type="ECO:0000313" key="3">
    <source>
        <dbReference type="Proteomes" id="UP001209737"/>
    </source>
</evidence>
<protein>
    <recommendedName>
        <fullName evidence="4">Tetratricopeptide repeat protein</fullName>
    </recommendedName>
</protein>
<dbReference type="Proteomes" id="UP001209737">
    <property type="component" value="Unassembled WGS sequence"/>
</dbReference>
<dbReference type="RefSeq" id="WP_135640234.1">
    <property type="nucleotide sequence ID" value="NZ_JAMQPV010000005.1"/>
</dbReference>
<dbReference type="InterPro" id="IPR011990">
    <property type="entry name" value="TPR-like_helical_dom_sf"/>
</dbReference>
<reference evidence="2 3" key="1">
    <citation type="submission" date="2022-06" db="EMBL/GenBank/DDBJ databases">
        <title>Leptospira isolates from biofilms formed at urban environments.</title>
        <authorList>
            <person name="Ribeiro P.S."/>
            <person name="Sousa T."/>
            <person name="Carvalho N."/>
            <person name="Aburjaile F."/>
            <person name="Neves F."/>
            <person name="Oliveira D."/>
            <person name="Blanco L."/>
            <person name="Lima J."/>
            <person name="Costa F."/>
            <person name="Brenig B."/>
            <person name="Soares S."/>
            <person name="Ramos R."/>
            <person name="Goes-Neto A."/>
            <person name="Matiuzzi M."/>
            <person name="Azevedo V."/>
            <person name="Ristow P."/>
        </authorList>
    </citation>
    <scope>NUCLEOTIDE SEQUENCE [LARGE SCALE GENOMIC DNA]</scope>
    <source>
        <strain evidence="2 3">VSF25</strain>
    </source>
</reference>
<dbReference type="Gene3D" id="1.25.40.10">
    <property type="entry name" value="Tetratricopeptide repeat domain"/>
    <property type="match status" value="1"/>
</dbReference>
<evidence type="ECO:0008006" key="4">
    <source>
        <dbReference type="Google" id="ProtNLM"/>
    </source>
</evidence>
<evidence type="ECO:0000256" key="1">
    <source>
        <dbReference type="SAM" id="Phobius"/>
    </source>
</evidence>
<keyword evidence="3" id="KW-1185">Reference proteome</keyword>
<name>A0ABT3M323_9LEPT</name>
<keyword evidence="1" id="KW-0812">Transmembrane</keyword>
<evidence type="ECO:0000313" key="2">
    <source>
        <dbReference type="EMBL" id="MCW7463998.1"/>
    </source>
</evidence>
<dbReference type="SMART" id="SM00028">
    <property type="entry name" value="TPR"/>
    <property type="match status" value="2"/>
</dbReference>
<dbReference type="SUPFAM" id="SSF48452">
    <property type="entry name" value="TPR-like"/>
    <property type="match status" value="1"/>
</dbReference>
<feature type="transmembrane region" description="Helical" evidence="1">
    <location>
        <begin position="31"/>
        <end position="50"/>
    </location>
</feature>
<accession>A0ABT3M323</accession>
<feature type="transmembrane region" description="Helical" evidence="1">
    <location>
        <begin position="7"/>
        <end position="25"/>
    </location>
</feature>